<dbReference type="Proteomes" id="UP000288669">
    <property type="component" value="Unassembled WGS sequence"/>
</dbReference>
<comment type="similarity">
    <text evidence="1 5">Belongs to the bacterial ribosomal protein bL32 family.</text>
</comment>
<gene>
    <name evidence="5" type="primary">rpmF</name>
    <name evidence="7" type="ORF">CBF30_05525</name>
</gene>
<dbReference type="Pfam" id="PF01783">
    <property type="entry name" value="Ribosomal_L32p"/>
    <property type="match status" value="1"/>
</dbReference>
<protein>
    <recommendedName>
        <fullName evidence="4 5">Large ribosomal subunit protein bL32</fullName>
    </recommendedName>
</protein>
<accession>A0A430AKT6</accession>
<sequence>MAVPARRTSKAKKGKRRTHKGIKSPSVSFDASTGEYRMSHRISLKGYYKGRKVLEK</sequence>
<keyword evidence="2 5" id="KW-0689">Ribosomal protein</keyword>
<dbReference type="SUPFAM" id="SSF57829">
    <property type="entry name" value="Zn-binding ribosomal proteins"/>
    <property type="match status" value="1"/>
</dbReference>
<organism evidence="7 8">
    <name type="scientific">Vagococcus entomophilus</name>
    <dbReference type="NCBI Taxonomy" id="1160095"/>
    <lineage>
        <taxon>Bacteria</taxon>
        <taxon>Bacillati</taxon>
        <taxon>Bacillota</taxon>
        <taxon>Bacilli</taxon>
        <taxon>Lactobacillales</taxon>
        <taxon>Enterococcaceae</taxon>
        <taxon>Vagococcus</taxon>
    </lineage>
</organism>
<reference evidence="7 8" key="1">
    <citation type="submission" date="2017-05" db="EMBL/GenBank/DDBJ databases">
        <title>Vagococcus spp. assemblies.</title>
        <authorList>
            <person name="Gulvik C.A."/>
        </authorList>
    </citation>
    <scope>NUCLEOTIDE SEQUENCE [LARGE SCALE GENOMIC DNA]</scope>
    <source>
        <strain evidence="7 8">DSM 24756</strain>
    </source>
</reference>
<dbReference type="InterPro" id="IPR011332">
    <property type="entry name" value="Ribosomal_zn-bd"/>
</dbReference>
<feature type="compositionally biased region" description="Basic residues" evidence="6">
    <location>
        <begin position="7"/>
        <end position="22"/>
    </location>
</feature>
<evidence type="ECO:0000313" key="8">
    <source>
        <dbReference type="Proteomes" id="UP000288669"/>
    </source>
</evidence>
<dbReference type="PANTHER" id="PTHR35534:SF1">
    <property type="entry name" value="LARGE RIBOSOMAL SUBUNIT PROTEIN BL32"/>
    <property type="match status" value="1"/>
</dbReference>
<evidence type="ECO:0000256" key="1">
    <source>
        <dbReference type="ARBA" id="ARBA00008560"/>
    </source>
</evidence>
<dbReference type="InterPro" id="IPR044957">
    <property type="entry name" value="Ribosomal_bL32_bact"/>
</dbReference>
<evidence type="ECO:0000313" key="7">
    <source>
        <dbReference type="EMBL" id="RSU08686.1"/>
    </source>
</evidence>
<dbReference type="PANTHER" id="PTHR35534">
    <property type="entry name" value="50S RIBOSOMAL PROTEIN L32"/>
    <property type="match status" value="1"/>
</dbReference>
<dbReference type="GO" id="GO:0015934">
    <property type="term" value="C:large ribosomal subunit"/>
    <property type="evidence" value="ECO:0007669"/>
    <property type="project" value="InterPro"/>
</dbReference>
<dbReference type="NCBIfam" id="TIGR01031">
    <property type="entry name" value="rpmF_bact"/>
    <property type="match status" value="1"/>
</dbReference>
<feature type="region of interest" description="Disordered" evidence="6">
    <location>
        <begin position="1"/>
        <end position="30"/>
    </location>
</feature>
<dbReference type="HAMAP" id="MF_00340">
    <property type="entry name" value="Ribosomal_bL32"/>
    <property type="match status" value="1"/>
</dbReference>
<evidence type="ECO:0000256" key="5">
    <source>
        <dbReference type="HAMAP-Rule" id="MF_00340"/>
    </source>
</evidence>
<keyword evidence="3 5" id="KW-0687">Ribonucleoprotein</keyword>
<dbReference type="GO" id="GO:0003735">
    <property type="term" value="F:structural constituent of ribosome"/>
    <property type="evidence" value="ECO:0007669"/>
    <property type="project" value="InterPro"/>
</dbReference>
<evidence type="ECO:0000256" key="2">
    <source>
        <dbReference type="ARBA" id="ARBA00022980"/>
    </source>
</evidence>
<dbReference type="RefSeq" id="WP_126823521.1">
    <property type="nucleotide sequence ID" value="NZ_JBHLWU010000001.1"/>
</dbReference>
<dbReference type="GO" id="GO:0006412">
    <property type="term" value="P:translation"/>
    <property type="evidence" value="ECO:0007669"/>
    <property type="project" value="UniProtKB-UniRule"/>
</dbReference>
<comment type="caution">
    <text evidence="7">The sequence shown here is derived from an EMBL/GenBank/DDBJ whole genome shotgun (WGS) entry which is preliminary data.</text>
</comment>
<evidence type="ECO:0000256" key="4">
    <source>
        <dbReference type="ARBA" id="ARBA00035178"/>
    </source>
</evidence>
<dbReference type="InterPro" id="IPR002677">
    <property type="entry name" value="Ribosomal_bL32"/>
</dbReference>
<dbReference type="OrthoDB" id="9812874at2"/>
<dbReference type="EMBL" id="NGJZ01000001">
    <property type="protein sequence ID" value="RSU08686.1"/>
    <property type="molecule type" value="Genomic_DNA"/>
</dbReference>
<dbReference type="AlphaFoldDB" id="A0A430AKT6"/>
<evidence type="ECO:0000256" key="3">
    <source>
        <dbReference type="ARBA" id="ARBA00023274"/>
    </source>
</evidence>
<name>A0A430AKT6_9ENTE</name>
<evidence type="ECO:0000256" key="6">
    <source>
        <dbReference type="SAM" id="MobiDB-lite"/>
    </source>
</evidence>
<keyword evidence="8" id="KW-1185">Reference proteome</keyword>
<proteinExistence type="inferred from homology"/>